<gene>
    <name evidence="11" type="ORF">S01H4_22178</name>
</gene>
<keyword evidence="9" id="KW-0472">Membrane</keyword>
<evidence type="ECO:0000256" key="9">
    <source>
        <dbReference type="SAM" id="Phobius"/>
    </source>
</evidence>
<dbReference type="InterPro" id="IPR036890">
    <property type="entry name" value="HATPase_C_sf"/>
</dbReference>
<feature type="non-terminal residue" evidence="11">
    <location>
        <position position="1"/>
    </location>
</feature>
<evidence type="ECO:0000256" key="7">
    <source>
        <dbReference type="ARBA" id="ARBA00022840"/>
    </source>
</evidence>
<name>X1CML1_9ZZZZ</name>
<evidence type="ECO:0000256" key="5">
    <source>
        <dbReference type="ARBA" id="ARBA00022741"/>
    </source>
</evidence>
<evidence type="ECO:0000256" key="6">
    <source>
        <dbReference type="ARBA" id="ARBA00022777"/>
    </source>
</evidence>
<evidence type="ECO:0000259" key="10">
    <source>
        <dbReference type="Pfam" id="PF07730"/>
    </source>
</evidence>
<protein>
    <recommendedName>
        <fullName evidence="2">histidine kinase</fullName>
        <ecNumber evidence="2">2.7.13.3</ecNumber>
    </recommendedName>
</protein>
<accession>X1CML1</accession>
<comment type="catalytic activity">
    <reaction evidence="1">
        <text>ATP + protein L-histidine = ADP + protein N-phospho-L-histidine.</text>
        <dbReference type="EC" id="2.7.13.3"/>
    </reaction>
</comment>
<dbReference type="InterPro" id="IPR050482">
    <property type="entry name" value="Sensor_HK_TwoCompSys"/>
</dbReference>
<keyword evidence="9" id="KW-0812">Transmembrane</keyword>
<keyword evidence="9" id="KW-1133">Transmembrane helix</keyword>
<dbReference type="GO" id="GO:0046983">
    <property type="term" value="F:protein dimerization activity"/>
    <property type="evidence" value="ECO:0007669"/>
    <property type="project" value="InterPro"/>
</dbReference>
<dbReference type="GO" id="GO:0000155">
    <property type="term" value="F:phosphorelay sensor kinase activity"/>
    <property type="evidence" value="ECO:0007669"/>
    <property type="project" value="InterPro"/>
</dbReference>
<dbReference type="CDD" id="cd16917">
    <property type="entry name" value="HATPase_UhpB-NarQ-NarX-like"/>
    <property type="match status" value="1"/>
</dbReference>
<organism evidence="11">
    <name type="scientific">marine sediment metagenome</name>
    <dbReference type="NCBI Taxonomy" id="412755"/>
    <lineage>
        <taxon>unclassified sequences</taxon>
        <taxon>metagenomes</taxon>
        <taxon>ecological metagenomes</taxon>
    </lineage>
</organism>
<comment type="caution">
    <text evidence="11">The sequence shown here is derived from an EMBL/GenBank/DDBJ whole genome shotgun (WGS) entry which is preliminary data.</text>
</comment>
<dbReference type="EC" id="2.7.13.3" evidence="2"/>
<dbReference type="EMBL" id="BART01010125">
    <property type="protein sequence ID" value="GAG85446.1"/>
    <property type="molecule type" value="Genomic_DNA"/>
</dbReference>
<sequence length="303" mass="34682">GILAGLGLRRRAQQVEQEGRDNLARRFRWAALGFAMYGLTQIFVGPIDMFPANMINSAVFVGFAGFPVQLIRAAMAVLITVNLIQAIQAVEREREQQLLTAQQARLEALQQVQRDLEERQELRRELLRHTVIAQEEERSRIARELHDETAQFLTALSLNLATLKNLLPEQQKTMDLINDLQSQTRQMSQGIYRLVHDLRPAQLDDLGLVPTLQYLAEEEYRRAGLKVDLQVEGQRRRMDPLVETVFFRVAQEALTNVVRHAQCDRAAVELIFENEQVVMRVRDEGVGFKIRPSESQQRGWGGC</sequence>
<evidence type="ECO:0000313" key="11">
    <source>
        <dbReference type="EMBL" id="GAG85446.1"/>
    </source>
</evidence>
<dbReference type="Gene3D" id="1.20.5.1930">
    <property type="match status" value="1"/>
</dbReference>
<keyword evidence="4" id="KW-0808">Transferase</keyword>
<keyword evidence="8" id="KW-0175">Coiled coil</keyword>
<dbReference type="GO" id="GO:0016020">
    <property type="term" value="C:membrane"/>
    <property type="evidence" value="ECO:0007669"/>
    <property type="project" value="InterPro"/>
</dbReference>
<reference evidence="11" key="1">
    <citation type="journal article" date="2014" name="Front. Microbiol.">
        <title>High frequency of phylogenetically diverse reductive dehalogenase-homologous genes in deep subseafloor sedimentary metagenomes.</title>
        <authorList>
            <person name="Kawai M."/>
            <person name="Futagami T."/>
            <person name="Toyoda A."/>
            <person name="Takaki Y."/>
            <person name="Nishi S."/>
            <person name="Hori S."/>
            <person name="Arai W."/>
            <person name="Tsubouchi T."/>
            <person name="Morono Y."/>
            <person name="Uchiyama I."/>
            <person name="Ito T."/>
            <person name="Fujiyama A."/>
            <person name="Inagaki F."/>
            <person name="Takami H."/>
        </authorList>
    </citation>
    <scope>NUCLEOTIDE SEQUENCE</scope>
    <source>
        <strain evidence="11">Expedition CK06-06</strain>
    </source>
</reference>
<dbReference type="Gene3D" id="3.30.565.10">
    <property type="entry name" value="Histidine kinase-like ATPase, C-terminal domain"/>
    <property type="match status" value="1"/>
</dbReference>
<dbReference type="InterPro" id="IPR011712">
    <property type="entry name" value="Sig_transdc_His_kin_sub3_dim/P"/>
</dbReference>
<feature type="domain" description="Signal transduction histidine kinase subgroup 3 dimerisation and phosphoacceptor" evidence="10">
    <location>
        <begin position="137"/>
        <end position="203"/>
    </location>
</feature>
<dbReference type="PANTHER" id="PTHR24421">
    <property type="entry name" value="NITRATE/NITRITE SENSOR PROTEIN NARX-RELATED"/>
    <property type="match status" value="1"/>
</dbReference>
<keyword evidence="5" id="KW-0547">Nucleotide-binding</keyword>
<dbReference type="PANTHER" id="PTHR24421:SF10">
    <property type="entry name" value="NITRATE_NITRITE SENSOR PROTEIN NARQ"/>
    <property type="match status" value="1"/>
</dbReference>
<evidence type="ECO:0000256" key="4">
    <source>
        <dbReference type="ARBA" id="ARBA00022679"/>
    </source>
</evidence>
<dbReference type="SUPFAM" id="SSF55874">
    <property type="entry name" value="ATPase domain of HSP90 chaperone/DNA topoisomerase II/histidine kinase"/>
    <property type="match status" value="1"/>
</dbReference>
<keyword evidence="3" id="KW-0597">Phosphoprotein</keyword>
<dbReference type="Pfam" id="PF07730">
    <property type="entry name" value="HisKA_3"/>
    <property type="match status" value="1"/>
</dbReference>
<evidence type="ECO:0000256" key="3">
    <source>
        <dbReference type="ARBA" id="ARBA00022553"/>
    </source>
</evidence>
<dbReference type="GO" id="GO:0005524">
    <property type="term" value="F:ATP binding"/>
    <property type="evidence" value="ECO:0007669"/>
    <property type="project" value="UniProtKB-KW"/>
</dbReference>
<proteinExistence type="predicted"/>
<feature type="coiled-coil region" evidence="8">
    <location>
        <begin position="87"/>
        <end position="129"/>
    </location>
</feature>
<keyword evidence="7" id="KW-0067">ATP-binding</keyword>
<feature type="transmembrane region" description="Helical" evidence="9">
    <location>
        <begin position="59"/>
        <end position="84"/>
    </location>
</feature>
<evidence type="ECO:0000256" key="1">
    <source>
        <dbReference type="ARBA" id="ARBA00000085"/>
    </source>
</evidence>
<evidence type="ECO:0000256" key="2">
    <source>
        <dbReference type="ARBA" id="ARBA00012438"/>
    </source>
</evidence>
<dbReference type="AlphaFoldDB" id="X1CML1"/>
<evidence type="ECO:0000256" key="8">
    <source>
        <dbReference type="SAM" id="Coils"/>
    </source>
</evidence>
<keyword evidence="6" id="KW-0418">Kinase</keyword>
<feature type="transmembrane region" description="Helical" evidence="9">
    <location>
        <begin position="29"/>
        <end position="47"/>
    </location>
</feature>